<evidence type="ECO:0000256" key="1">
    <source>
        <dbReference type="ARBA" id="ARBA00022475"/>
    </source>
</evidence>
<feature type="transmembrane region" description="Helical" evidence="5">
    <location>
        <begin position="53"/>
        <end position="75"/>
    </location>
</feature>
<evidence type="ECO:0000256" key="2">
    <source>
        <dbReference type="ARBA" id="ARBA00022692"/>
    </source>
</evidence>
<dbReference type="HAMAP" id="MF_01874">
    <property type="entry name" value="UPF0756"/>
    <property type="match status" value="1"/>
</dbReference>
<feature type="transmembrane region" description="Helical" evidence="5">
    <location>
        <begin position="114"/>
        <end position="147"/>
    </location>
</feature>
<dbReference type="RefSeq" id="WP_136775817.1">
    <property type="nucleotide sequence ID" value="NZ_SUPK01000001.1"/>
</dbReference>
<keyword evidence="4 5" id="KW-0472">Membrane</keyword>
<evidence type="ECO:0000256" key="5">
    <source>
        <dbReference type="HAMAP-Rule" id="MF_01874"/>
    </source>
</evidence>
<keyword evidence="2 5" id="KW-0812">Transmembrane</keyword>
<evidence type="ECO:0000313" key="7">
    <source>
        <dbReference type="Proteomes" id="UP000309673"/>
    </source>
</evidence>
<comment type="subcellular location">
    <subcellularLocation>
        <location evidence="5">Cell membrane</location>
        <topology evidence="5">Multi-pass membrane protein</topology>
    </subcellularLocation>
</comment>
<comment type="caution">
    <text evidence="5">Lacks conserved residue(s) required for the propagation of feature annotation.</text>
</comment>
<reference evidence="6 7" key="1">
    <citation type="submission" date="2019-04" db="EMBL/GenBank/DDBJ databases">
        <title>Cohnella sp. nov., isolated from soil.</title>
        <authorList>
            <person name="Kim W."/>
        </authorList>
    </citation>
    <scope>NUCLEOTIDE SEQUENCE [LARGE SCALE GENOMIC DNA]</scope>
    <source>
        <strain evidence="6 7">CAU 1483</strain>
    </source>
</reference>
<dbReference type="AlphaFoldDB" id="A0A4U0FGN9"/>
<comment type="similarity">
    <text evidence="5">Belongs to the UPF0756 family.</text>
</comment>
<comment type="caution">
    <text evidence="6">The sequence shown here is derived from an EMBL/GenBank/DDBJ whole genome shotgun (WGS) entry which is preliminary data.</text>
</comment>
<keyword evidence="3 5" id="KW-1133">Transmembrane helix</keyword>
<feature type="transmembrane region" description="Helical" evidence="5">
    <location>
        <begin position="82"/>
        <end position="102"/>
    </location>
</feature>
<dbReference type="Proteomes" id="UP000309673">
    <property type="component" value="Unassembled WGS sequence"/>
</dbReference>
<dbReference type="PANTHER" id="PTHR38452">
    <property type="entry name" value="UPF0756 MEMBRANE PROTEIN YEAL"/>
    <property type="match status" value="1"/>
</dbReference>
<dbReference type="Pfam" id="PF04284">
    <property type="entry name" value="DUF441"/>
    <property type="match status" value="1"/>
</dbReference>
<dbReference type="PANTHER" id="PTHR38452:SF1">
    <property type="entry name" value="UPF0756 MEMBRANE PROTEIN YEAL"/>
    <property type="match status" value="1"/>
</dbReference>
<organism evidence="6 7">
    <name type="scientific">Cohnella pontilimi</name>
    <dbReference type="NCBI Taxonomy" id="2564100"/>
    <lineage>
        <taxon>Bacteria</taxon>
        <taxon>Bacillati</taxon>
        <taxon>Bacillota</taxon>
        <taxon>Bacilli</taxon>
        <taxon>Bacillales</taxon>
        <taxon>Paenibacillaceae</taxon>
        <taxon>Cohnella</taxon>
    </lineage>
</organism>
<accession>A0A4U0FGN9</accession>
<keyword evidence="1 5" id="KW-1003">Cell membrane</keyword>
<sequence length="148" mass="15637">MHYLNMPMMILLLLALLGILSKNDSITVASLFLLLLKSARMEEAFPWIQKNGLNIGIIVLTIGILAPFATGAVGWQQLLQSFVHWKSIAAIGVGIGVAYLGARGVHLMTVQPAIVTGLIIGTVIGVAFLKGVPVGPLIAAGILSLMVR</sequence>
<dbReference type="GO" id="GO:0005886">
    <property type="term" value="C:plasma membrane"/>
    <property type="evidence" value="ECO:0007669"/>
    <property type="project" value="UniProtKB-SubCell"/>
</dbReference>
<protein>
    <recommendedName>
        <fullName evidence="5">UPF0756 membrane protein E5161_01475</fullName>
    </recommendedName>
</protein>
<gene>
    <name evidence="6" type="ORF">E5161_01475</name>
</gene>
<dbReference type="OrthoDB" id="80306at2"/>
<dbReference type="EMBL" id="SUPK01000001">
    <property type="protein sequence ID" value="TJY44097.1"/>
    <property type="molecule type" value="Genomic_DNA"/>
</dbReference>
<evidence type="ECO:0000256" key="4">
    <source>
        <dbReference type="ARBA" id="ARBA00023136"/>
    </source>
</evidence>
<proteinExistence type="inferred from homology"/>
<evidence type="ECO:0000313" key="6">
    <source>
        <dbReference type="EMBL" id="TJY44097.1"/>
    </source>
</evidence>
<evidence type="ECO:0000256" key="3">
    <source>
        <dbReference type="ARBA" id="ARBA00022989"/>
    </source>
</evidence>
<name>A0A4U0FGN9_9BACL</name>
<keyword evidence="7" id="KW-1185">Reference proteome</keyword>
<dbReference type="InterPro" id="IPR007382">
    <property type="entry name" value="UPF0756_TM"/>
</dbReference>